<reference evidence="12" key="1">
    <citation type="submission" date="2021-02" db="EMBL/GenBank/DDBJ databases">
        <authorList>
            <person name="Nowell W R."/>
        </authorList>
    </citation>
    <scope>NUCLEOTIDE SEQUENCE</scope>
    <source>
        <strain evidence="12">Ploen Becks lab</strain>
    </source>
</reference>
<dbReference type="InterPro" id="IPR017107">
    <property type="entry name" value="AP1_complex_gsu"/>
</dbReference>
<evidence type="ECO:0000256" key="5">
    <source>
        <dbReference type="ARBA" id="ARBA00022927"/>
    </source>
</evidence>
<evidence type="ECO:0000256" key="9">
    <source>
        <dbReference type="ARBA" id="ARBA00029433"/>
    </source>
</evidence>
<dbReference type="GO" id="GO:0016192">
    <property type="term" value="P:vesicle-mediated transport"/>
    <property type="evidence" value="ECO:0007669"/>
    <property type="project" value="InterPro"/>
</dbReference>
<dbReference type="InterPro" id="IPR016024">
    <property type="entry name" value="ARM-type_fold"/>
</dbReference>
<dbReference type="SMART" id="SM00809">
    <property type="entry name" value="Alpha_adaptinC2"/>
    <property type="match status" value="1"/>
</dbReference>
<evidence type="ECO:0000259" key="11">
    <source>
        <dbReference type="PROSITE" id="PS50180"/>
    </source>
</evidence>
<dbReference type="InterPro" id="IPR011989">
    <property type="entry name" value="ARM-like"/>
</dbReference>
<keyword evidence="13" id="KW-1185">Reference proteome</keyword>
<keyword evidence="4 10" id="KW-0813">Transport</keyword>
<dbReference type="Gene3D" id="1.25.10.10">
    <property type="entry name" value="Leucine-rich Repeat Variant"/>
    <property type="match status" value="1"/>
</dbReference>
<feature type="domain" description="GAE" evidence="11">
    <location>
        <begin position="773"/>
        <end position="889"/>
    </location>
</feature>
<keyword evidence="6 10" id="KW-0333">Golgi apparatus</keyword>
<comment type="subcellular location">
    <subcellularLocation>
        <location evidence="1">Cytoplasmic vesicle membrane</location>
    </subcellularLocation>
    <subcellularLocation>
        <location evidence="9">Endomembrane system</location>
        <topology evidence="9">Peripheral membrane protein</topology>
        <orientation evidence="9">Cytoplasmic side</orientation>
    </subcellularLocation>
    <subcellularLocation>
        <location evidence="2">Golgi apparatus</location>
    </subcellularLocation>
</comment>
<keyword evidence="8 10" id="KW-0968">Cytoplasmic vesicle</keyword>
<evidence type="ECO:0000256" key="7">
    <source>
        <dbReference type="ARBA" id="ARBA00023136"/>
    </source>
</evidence>
<dbReference type="GO" id="GO:0006886">
    <property type="term" value="P:intracellular protein transport"/>
    <property type="evidence" value="ECO:0007669"/>
    <property type="project" value="UniProtKB-UniRule"/>
</dbReference>
<dbReference type="Gene3D" id="2.60.40.1230">
    <property type="match status" value="1"/>
</dbReference>
<dbReference type="SUPFAM" id="SSF48371">
    <property type="entry name" value="ARM repeat"/>
    <property type="match status" value="1"/>
</dbReference>
<proteinExistence type="inferred from homology"/>
<organism evidence="12 13">
    <name type="scientific">Brachionus calyciflorus</name>
    <dbReference type="NCBI Taxonomy" id="104777"/>
    <lineage>
        <taxon>Eukaryota</taxon>
        <taxon>Metazoa</taxon>
        <taxon>Spiralia</taxon>
        <taxon>Gnathifera</taxon>
        <taxon>Rotifera</taxon>
        <taxon>Eurotatoria</taxon>
        <taxon>Monogononta</taxon>
        <taxon>Pseudotrocha</taxon>
        <taxon>Ploima</taxon>
        <taxon>Brachionidae</taxon>
        <taxon>Brachionus</taxon>
    </lineage>
</organism>
<dbReference type="Pfam" id="PF01602">
    <property type="entry name" value="Adaptin_N"/>
    <property type="match status" value="1"/>
</dbReference>
<keyword evidence="7 10" id="KW-0472">Membrane</keyword>
<keyword evidence="5 10" id="KW-0653">Protein transport</keyword>
<gene>
    <name evidence="12" type="ORF">OXX778_LOCUS8480</name>
</gene>
<evidence type="ECO:0000256" key="8">
    <source>
        <dbReference type="ARBA" id="ARBA00023329"/>
    </source>
</evidence>
<evidence type="ECO:0000256" key="1">
    <source>
        <dbReference type="ARBA" id="ARBA00004156"/>
    </source>
</evidence>
<evidence type="ECO:0000313" key="12">
    <source>
        <dbReference type="EMBL" id="CAF0841502.1"/>
    </source>
</evidence>
<evidence type="ECO:0000313" key="13">
    <source>
        <dbReference type="Proteomes" id="UP000663879"/>
    </source>
</evidence>
<evidence type="ECO:0000256" key="3">
    <source>
        <dbReference type="ARBA" id="ARBA00006613"/>
    </source>
</evidence>
<dbReference type="Proteomes" id="UP000663879">
    <property type="component" value="Unassembled WGS sequence"/>
</dbReference>
<dbReference type="AlphaFoldDB" id="A0A813VPA5"/>
<dbReference type="InterPro" id="IPR050840">
    <property type="entry name" value="Adaptor_Complx_Large_Subunit"/>
</dbReference>
<name>A0A813VPA5_9BILA</name>
<dbReference type="InterPro" id="IPR008152">
    <property type="entry name" value="Clathrin_a/b/g-adaptin_app_Ig"/>
</dbReference>
<dbReference type="PIRSF" id="PIRSF037094">
    <property type="entry name" value="AP1_complex_gamma"/>
    <property type="match status" value="1"/>
</dbReference>
<dbReference type="PANTHER" id="PTHR22780">
    <property type="entry name" value="ADAPTIN, ALPHA/GAMMA/EPSILON"/>
    <property type="match status" value="1"/>
</dbReference>
<dbReference type="Pfam" id="PF02883">
    <property type="entry name" value="Alpha_adaptinC2"/>
    <property type="match status" value="1"/>
</dbReference>
<dbReference type="FunFam" id="1.25.10.10:FF:000030">
    <property type="entry name" value="AP-1 complex subunit gamma"/>
    <property type="match status" value="1"/>
</dbReference>
<evidence type="ECO:0000256" key="2">
    <source>
        <dbReference type="ARBA" id="ARBA00004555"/>
    </source>
</evidence>
<dbReference type="InterPro" id="IPR013041">
    <property type="entry name" value="Clathrin_app_Ig-like_sf"/>
</dbReference>
<dbReference type="OrthoDB" id="28053at2759"/>
<accession>A0A813VPA5</accession>
<sequence length="892" mass="100464">MSMLEQIENKVVGAFDQLGIKFTPSSQRLRDLIRQIRSARTAAEERAVINKECALIRDSFRAEDNTWRCRNVAKLLYIYMLGYPAHFGQLECLKLIASSRYTDKRIGYLGAMLLLDEKQDVHLLVTQSLKNDLLNNNQYIAGLALCTLGSILSSEMSRDLAVDVEKLIKNSNPYLKKKAILCAIRIIRKVPELMEIYVPSVRNLLSEKNHGVLLGAIGLITEMCIRSPDILSHFRKLVPNLVRILKNLILSGYSPDHDVSGISDPFLQVRIIRLLRVLGKNDLESSESMNDILAQVCTNTETTKNAGNSILHETVLTIMDIKSEPALRVLAVNILGRFLLNQDKNIRYVALNTLLKVIHADISSIQRHRGTIVECLKDPDVSIKRRAMELCFALINKSNIVEMTDELIQFLQTCEPEFKADCSSNMFISMEKYAPNKKWHVDQMIRILKSAGNNSRDDIVSSFIILISNTPELHFYTMYQLVQMIRDDVTQQPLVQVASWCLGEYGEQFLSNDYEGEKINEEEIANILIKVLNYNAGLISTRQYAINALIKLTTRFPVLTDHVQTIMSIYGCNMNLDLQQRAVEYHTVLKKFDNLREGLFEQMQPFELKQNYNIEEEDDVYEAKTEEDKIQEQERLKQEAAKTLIDIFGEDSSEPITTQTKSTNNDILGIFDAPLTAPVKPAQNNNLIDSFFDSVPSSSAPTVSNLPKNDLLDIFAGPSVKSTSPKPTSGFDDLLGLDGLGTTQNQNKPIVSSNSDVLGMFSTQNGHANLNGNQSQSMVIYEKNELKLTIEPTANGKGSNQAQHFVQLKAENQSFSNVIRDFLFSAAAPKTMQLQLSQPDKTNLPPLDSLSQTIAIANPNKEPLKLMVKLSYLLNDRPIQESNFVVNIPFFN</sequence>
<dbReference type="GO" id="GO:0030121">
    <property type="term" value="C:AP-1 adaptor complex"/>
    <property type="evidence" value="ECO:0007669"/>
    <property type="project" value="InterPro"/>
</dbReference>
<dbReference type="InterPro" id="IPR002553">
    <property type="entry name" value="Clathrin/coatomer_adapt-like_N"/>
</dbReference>
<protein>
    <recommendedName>
        <fullName evidence="10">AP-1 complex subunit gamma</fullName>
    </recommendedName>
</protein>
<evidence type="ECO:0000256" key="4">
    <source>
        <dbReference type="ARBA" id="ARBA00022448"/>
    </source>
</evidence>
<evidence type="ECO:0000256" key="10">
    <source>
        <dbReference type="PIRNR" id="PIRNR037094"/>
    </source>
</evidence>
<dbReference type="EMBL" id="CAJNOC010001170">
    <property type="protein sequence ID" value="CAF0841502.1"/>
    <property type="molecule type" value="Genomic_DNA"/>
</dbReference>
<comment type="caution">
    <text evidence="12">The sequence shown here is derived from an EMBL/GenBank/DDBJ whole genome shotgun (WGS) entry which is preliminary data.</text>
</comment>
<dbReference type="PROSITE" id="PS50180">
    <property type="entry name" value="GAE"/>
    <property type="match status" value="1"/>
</dbReference>
<dbReference type="InterPro" id="IPR008153">
    <property type="entry name" value="GAE_dom"/>
</dbReference>
<dbReference type="SUPFAM" id="SSF49348">
    <property type="entry name" value="Clathrin adaptor appendage domain"/>
    <property type="match status" value="1"/>
</dbReference>
<evidence type="ECO:0000256" key="6">
    <source>
        <dbReference type="ARBA" id="ARBA00023034"/>
    </source>
</evidence>
<comment type="similarity">
    <text evidence="3 10">Belongs to the adaptor complexes large subunit family.</text>
</comment>